<dbReference type="Gene3D" id="3.60.130.30">
    <property type="match status" value="1"/>
</dbReference>
<organism evidence="1 2">
    <name type="scientific">Candolleomyces eurysporus</name>
    <dbReference type="NCBI Taxonomy" id="2828524"/>
    <lineage>
        <taxon>Eukaryota</taxon>
        <taxon>Fungi</taxon>
        <taxon>Dikarya</taxon>
        <taxon>Basidiomycota</taxon>
        <taxon>Agaricomycotina</taxon>
        <taxon>Agaricomycetes</taxon>
        <taxon>Agaricomycetidae</taxon>
        <taxon>Agaricales</taxon>
        <taxon>Agaricineae</taxon>
        <taxon>Psathyrellaceae</taxon>
        <taxon>Candolleomyces</taxon>
    </lineage>
</organism>
<proteinExistence type="predicted"/>
<name>A0A9W8MCZ1_9AGAR</name>
<comment type="caution">
    <text evidence="1">The sequence shown here is derived from an EMBL/GenBank/DDBJ whole genome shotgun (WGS) entry which is preliminary data.</text>
</comment>
<gene>
    <name evidence="1" type="ORF">H1R20_g9682</name>
</gene>
<dbReference type="EMBL" id="JANBPK010000995">
    <property type="protein sequence ID" value="KAJ2927410.1"/>
    <property type="molecule type" value="Genomic_DNA"/>
</dbReference>
<feature type="non-terminal residue" evidence="1">
    <location>
        <position position="1"/>
    </location>
</feature>
<dbReference type="OrthoDB" id="3245313at2759"/>
<evidence type="ECO:0000313" key="1">
    <source>
        <dbReference type="EMBL" id="KAJ2927410.1"/>
    </source>
</evidence>
<accession>A0A9W8MCZ1</accession>
<protein>
    <submittedName>
        <fullName evidence="1">Uncharacterized protein</fullName>
    </submittedName>
</protein>
<reference evidence="1" key="1">
    <citation type="submission" date="2022-06" db="EMBL/GenBank/DDBJ databases">
        <title>Genome Sequence of Candolleomyces eurysporus.</title>
        <authorList>
            <person name="Buettner E."/>
        </authorList>
    </citation>
    <scope>NUCLEOTIDE SEQUENCE</scope>
    <source>
        <strain evidence="1">VTCC 930004</strain>
    </source>
</reference>
<evidence type="ECO:0000313" key="2">
    <source>
        <dbReference type="Proteomes" id="UP001140091"/>
    </source>
</evidence>
<keyword evidence="2" id="KW-1185">Reference proteome</keyword>
<dbReference type="AlphaFoldDB" id="A0A9W8MCZ1"/>
<dbReference type="Proteomes" id="UP001140091">
    <property type="component" value="Unassembled WGS sequence"/>
</dbReference>
<sequence>MGFAYVPYEPGRNVLFSDSQTRIVGGLVDRPLGEDWTLTKEDASASLRNARNIGVATGAFSNKDMKHRHGQYFTLLTGASMGGGQKRPGNLAQRLRSRSKLVQLILLNKSIKRIAGFQSSAFYFLAPKLYRRYAHDLGQLYESQPELHWNFQGSIYPCIAFNCGPQSITTLHFDQGNLSHGLCAVTPLGNFDWKKGGHLVLWELKLVLEFPPGTVALLPSAAVRHCNTPIQEGEEWMSITQFAAGGLFRWVAYGIKSAKELGSTKASNSKTLKEKADKCAEERWMEGLSLFSTTITPTTYLPPLNLILCLSSVYWNQWPCEEEVSGGQKTAAKWLEAIDSSLPDNVQDHNTQLFLYEIIHGMPDHDDIVNISRQLTEESWFMDPDSLGDIYYWRNCITAVVSQY</sequence>